<organism evidence="17 18">
    <name type="scientific">Rhamnusium bicolor</name>
    <dbReference type="NCBI Taxonomy" id="1586634"/>
    <lineage>
        <taxon>Eukaryota</taxon>
        <taxon>Metazoa</taxon>
        <taxon>Ecdysozoa</taxon>
        <taxon>Arthropoda</taxon>
        <taxon>Hexapoda</taxon>
        <taxon>Insecta</taxon>
        <taxon>Pterygota</taxon>
        <taxon>Neoptera</taxon>
        <taxon>Endopterygota</taxon>
        <taxon>Coleoptera</taxon>
        <taxon>Polyphaga</taxon>
        <taxon>Cucujiformia</taxon>
        <taxon>Chrysomeloidea</taxon>
        <taxon>Cerambycidae</taxon>
        <taxon>Lepturinae</taxon>
        <taxon>Rhagiini</taxon>
        <taxon>Rhamnusium</taxon>
    </lineage>
</organism>
<feature type="transmembrane region" description="Helical" evidence="14">
    <location>
        <begin position="309"/>
        <end position="329"/>
    </location>
</feature>
<evidence type="ECO:0000256" key="8">
    <source>
        <dbReference type="ARBA" id="ARBA00023098"/>
    </source>
</evidence>
<evidence type="ECO:0000256" key="1">
    <source>
        <dbReference type="ARBA" id="ARBA00001962"/>
    </source>
</evidence>
<evidence type="ECO:0000256" key="10">
    <source>
        <dbReference type="ARBA" id="ARBA00038190"/>
    </source>
</evidence>
<keyword evidence="5 14" id="KW-1133">Transmembrane helix</keyword>
<dbReference type="EMBL" id="JANEYF010003176">
    <property type="protein sequence ID" value="KAJ8938561.1"/>
    <property type="molecule type" value="Genomic_DNA"/>
</dbReference>
<comment type="catalytic activity">
    <reaction evidence="13">
        <text>1-O-(1,2-saturated-alkyl)-sn-glycerol + (6R)-L-erythro-5,6,7,8-tetrahydrobiopterin + O2 = a 1-(1-hydroxyalkyl)-sn-glycerol + (6R)-L-erythro-6,7-dihydrobiopterin + H2O</text>
        <dbReference type="Rhea" id="RHEA:36255"/>
        <dbReference type="ChEBI" id="CHEBI:15377"/>
        <dbReference type="ChEBI" id="CHEBI:15379"/>
        <dbReference type="ChEBI" id="CHEBI:43120"/>
        <dbReference type="ChEBI" id="CHEBI:59560"/>
        <dbReference type="ChEBI" id="CHEBI:73418"/>
        <dbReference type="ChEBI" id="CHEBI:83957"/>
        <dbReference type="EC" id="1.14.16.5"/>
    </reaction>
</comment>
<evidence type="ECO:0000259" key="16">
    <source>
        <dbReference type="Pfam" id="PF24858"/>
    </source>
</evidence>
<feature type="transmembrane region" description="Helical" evidence="14">
    <location>
        <begin position="361"/>
        <end position="379"/>
    </location>
</feature>
<keyword evidence="18" id="KW-1185">Reference proteome</keyword>
<evidence type="ECO:0000256" key="2">
    <source>
        <dbReference type="ARBA" id="ARBA00004477"/>
    </source>
</evidence>
<name>A0AAV8XI89_9CUCU</name>
<comment type="caution">
    <text evidence="17">The sequence shown here is derived from an EMBL/GenBank/DDBJ whole genome shotgun (WGS) entry which is preliminary data.</text>
</comment>
<dbReference type="GO" id="GO:0050479">
    <property type="term" value="F:glyceryl-ether monooxygenase activity"/>
    <property type="evidence" value="ECO:0007669"/>
    <property type="project" value="UniProtKB-EC"/>
</dbReference>
<dbReference type="Pfam" id="PF04116">
    <property type="entry name" value="FA_hydroxylase"/>
    <property type="match status" value="1"/>
</dbReference>
<comment type="similarity">
    <text evidence="10">Belongs to the sterol desaturase family. TMEM195 subfamily.</text>
</comment>
<dbReference type="GO" id="GO:0008610">
    <property type="term" value="P:lipid biosynthetic process"/>
    <property type="evidence" value="ECO:0007669"/>
    <property type="project" value="InterPro"/>
</dbReference>
<keyword evidence="8" id="KW-0443">Lipid metabolism</keyword>
<dbReference type="Pfam" id="PF24858">
    <property type="entry name" value="AGMP_C"/>
    <property type="match status" value="1"/>
</dbReference>
<dbReference type="AlphaFoldDB" id="A0AAV8XI89"/>
<sequence length="394" mass="45752">MDNFHLHNNGCEPVTSVFIKLVKEGTGNENIFLNEKLLGFLKGIGRMFYVVNPSETTFSDAKEVPEFFRNKGYSDRLLFRGAESYAYFYVYEHFRLLDLAWNLPITWYLAAIGVDFCYYWVHRACHEVHILWAQHQVHHSSEEFNVAVGLRQSLLQGWCGFVFYLPLAFFIPPALFITHQQFNLLYQVWIHTKTITTLGPLEFIFNTPQHHRVHHGSNIYCLDKNYGGVLIIWDRLFGTFAIEKKDEEIIYGLVFNNPSFNPLHLQVVAREKYDVKLPLWCNIYLLIHFCVVVYGFQKLAGCHMSLNPFTVLGFVIYIIASLTTIGMLFDNRPYACVLELLRCMLLVTANQRINFADTDSPSLLIVEVFFVMSGLFWFLQSIKVLQISLKTKGH</sequence>
<evidence type="ECO:0000313" key="18">
    <source>
        <dbReference type="Proteomes" id="UP001162156"/>
    </source>
</evidence>
<dbReference type="EC" id="1.14.16.5" evidence="11"/>
<dbReference type="Proteomes" id="UP001162156">
    <property type="component" value="Unassembled WGS sequence"/>
</dbReference>
<feature type="domain" description="Fatty acid hydroxylase" evidence="15">
    <location>
        <begin position="108"/>
        <end position="239"/>
    </location>
</feature>
<dbReference type="PANTHER" id="PTHR21624:SF1">
    <property type="entry name" value="ALKYLGLYCEROL MONOOXYGENASE"/>
    <property type="match status" value="1"/>
</dbReference>
<dbReference type="GO" id="GO:0005506">
    <property type="term" value="F:iron ion binding"/>
    <property type="evidence" value="ECO:0007669"/>
    <property type="project" value="InterPro"/>
</dbReference>
<reference evidence="17" key="1">
    <citation type="journal article" date="2023" name="Insect Mol. Biol.">
        <title>Genome sequencing provides insights into the evolution of gene families encoding plant cell wall-degrading enzymes in longhorned beetles.</title>
        <authorList>
            <person name="Shin N.R."/>
            <person name="Okamura Y."/>
            <person name="Kirsch R."/>
            <person name="Pauchet Y."/>
        </authorList>
    </citation>
    <scope>NUCLEOTIDE SEQUENCE</scope>
    <source>
        <strain evidence="17">RBIC_L_NR</strain>
    </source>
</reference>
<evidence type="ECO:0000256" key="9">
    <source>
        <dbReference type="ARBA" id="ARBA00023136"/>
    </source>
</evidence>
<evidence type="ECO:0000256" key="11">
    <source>
        <dbReference type="ARBA" id="ARBA00039026"/>
    </source>
</evidence>
<dbReference type="GO" id="GO:0006643">
    <property type="term" value="P:membrane lipid metabolic process"/>
    <property type="evidence" value="ECO:0007669"/>
    <property type="project" value="TreeGrafter"/>
</dbReference>
<dbReference type="InterPro" id="IPR056853">
    <property type="entry name" value="AGMP_C"/>
</dbReference>
<evidence type="ECO:0000256" key="12">
    <source>
        <dbReference type="ARBA" id="ARBA00040992"/>
    </source>
</evidence>
<feature type="transmembrane region" description="Helical" evidence="14">
    <location>
        <begin position="155"/>
        <end position="177"/>
    </location>
</feature>
<protein>
    <recommendedName>
        <fullName evidence="12">Alkylglycerol monooxygenase</fullName>
        <ecNumber evidence="11">1.14.16.5</ecNumber>
    </recommendedName>
</protein>
<keyword evidence="9 14" id="KW-0472">Membrane</keyword>
<gene>
    <name evidence="17" type="ORF">NQ314_011451</name>
</gene>
<evidence type="ECO:0000256" key="6">
    <source>
        <dbReference type="ARBA" id="ARBA00023002"/>
    </source>
</evidence>
<dbReference type="InterPro" id="IPR006694">
    <property type="entry name" value="Fatty_acid_hydroxylase"/>
</dbReference>
<dbReference type="PANTHER" id="PTHR21624">
    <property type="entry name" value="STEROL DESATURASE-RELATED PROTEIN"/>
    <property type="match status" value="1"/>
</dbReference>
<evidence type="ECO:0000259" key="15">
    <source>
        <dbReference type="Pfam" id="PF04116"/>
    </source>
</evidence>
<feature type="transmembrane region" description="Helical" evidence="14">
    <location>
        <begin position="279"/>
        <end position="297"/>
    </location>
</feature>
<evidence type="ECO:0000256" key="4">
    <source>
        <dbReference type="ARBA" id="ARBA00022824"/>
    </source>
</evidence>
<feature type="domain" description="Alkylglycerol monooxygenase C-terminal" evidence="16">
    <location>
        <begin position="281"/>
        <end position="363"/>
    </location>
</feature>
<keyword evidence="7" id="KW-0408">Iron</keyword>
<comment type="cofactor">
    <cofactor evidence="1">
        <name>Fe cation</name>
        <dbReference type="ChEBI" id="CHEBI:24875"/>
    </cofactor>
</comment>
<evidence type="ECO:0000256" key="14">
    <source>
        <dbReference type="SAM" id="Phobius"/>
    </source>
</evidence>
<evidence type="ECO:0000256" key="5">
    <source>
        <dbReference type="ARBA" id="ARBA00022989"/>
    </source>
</evidence>
<proteinExistence type="inferred from homology"/>
<feature type="transmembrane region" description="Helical" evidence="14">
    <location>
        <begin position="99"/>
        <end position="121"/>
    </location>
</feature>
<keyword evidence="4" id="KW-0256">Endoplasmic reticulum</keyword>
<comment type="subcellular location">
    <subcellularLocation>
        <location evidence="2">Endoplasmic reticulum membrane</location>
        <topology evidence="2">Multi-pass membrane protein</topology>
    </subcellularLocation>
</comment>
<evidence type="ECO:0000313" key="17">
    <source>
        <dbReference type="EMBL" id="KAJ8938561.1"/>
    </source>
</evidence>
<evidence type="ECO:0000256" key="7">
    <source>
        <dbReference type="ARBA" id="ARBA00023004"/>
    </source>
</evidence>
<dbReference type="GO" id="GO:0005789">
    <property type="term" value="C:endoplasmic reticulum membrane"/>
    <property type="evidence" value="ECO:0007669"/>
    <property type="project" value="UniProtKB-SubCell"/>
</dbReference>
<evidence type="ECO:0000256" key="3">
    <source>
        <dbReference type="ARBA" id="ARBA00022692"/>
    </source>
</evidence>
<keyword evidence="3 14" id="KW-0812">Transmembrane</keyword>
<accession>A0AAV8XI89</accession>
<evidence type="ECO:0000256" key="13">
    <source>
        <dbReference type="ARBA" id="ARBA00047556"/>
    </source>
</evidence>
<keyword evidence="6" id="KW-0560">Oxidoreductase</keyword>
<dbReference type="InterPro" id="IPR051689">
    <property type="entry name" value="Sterol_desaturase/TMEM195"/>
</dbReference>